<reference evidence="1 2" key="1">
    <citation type="submission" date="2012-01" db="EMBL/GenBank/DDBJ databases">
        <title>Improved High-Quality Draft sequence of Metallosphaera yellowstonensis MK1.</title>
        <authorList>
            <consortium name="US DOE Joint Genome Institute"/>
            <person name="Lucas S."/>
            <person name="Han J."/>
            <person name="Cheng J.-F."/>
            <person name="Goodwin L."/>
            <person name="Pitluck S."/>
            <person name="Peters L."/>
            <person name="Teshima H."/>
            <person name="Detter J.C."/>
            <person name="Han C."/>
            <person name="Tapia R."/>
            <person name="Land M."/>
            <person name="Hauser L."/>
            <person name="Kyrpides N."/>
            <person name="Kozubal M."/>
            <person name="Macur R.E."/>
            <person name="Jay Z."/>
            <person name="Inskeep W."/>
            <person name="Woyke T."/>
        </authorList>
    </citation>
    <scope>NUCLEOTIDE SEQUENCE [LARGE SCALE GENOMIC DNA]</scope>
    <source>
        <strain evidence="1 2">MK1</strain>
    </source>
</reference>
<protein>
    <submittedName>
        <fullName evidence="1">Uncharacterized protein</fullName>
    </submittedName>
</protein>
<name>H2C9R5_9CREN</name>
<evidence type="ECO:0000313" key="2">
    <source>
        <dbReference type="Proteomes" id="UP000003980"/>
    </source>
</evidence>
<sequence>MRGGPVRLVKGPVIVDDTVTARLREDVSPENYWTAVIRFCLDYRAIFKGKSHNRCAVSKFFIHSVYFKLGLLTMLIEDRIYRLIKLLLHIAKEENTEVTATKLQKIFFLLEKEVGIQLGLDFKPWFFGPYSSRLQDYVDKLIELEEIDVEEEEVRDPLSEEVIGYKRAYVLKSELKPEEEDKPIETFFREWVRKSRTEILNYVYKKYPEYAKYSIIRDKVLR</sequence>
<accession>H2C9R5</accession>
<dbReference type="AlphaFoldDB" id="H2C9R5"/>
<organism evidence="1 2">
    <name type="scientific">Metallosphaera yellowstonensis MK1</name>
    <dbReference type="NCBI Taxonomy" id="671065"/>
    <lineage>
        <taxon>Archaea</taxon>
        <taxon>Thermoproteota</taxon>
        <taxon>Thermoprotei</taxon>
        <taxon>Sulfolobales</taxon>
        <taxon>Sulfolobaceae</taxon>
        <taxon>Metallosphaera</taxon>
    </lineage>
</organism>
<evidence type="ECO:0000313" key="1">
    <source>
        <dbReference type="EMBL" id="EHP68891.1"/>
    </source>
</evidence>
<gene>
    <name evidence="1" type="ORF">MetMK1DRAFT_00033400</name>
</gene>
<dbReference type="Proteomes" id="UP000003980">
    <property type="component" value="Unassembled WGS sequence"/>
</dbReference>
<dbReference type="EMBL" id="JH597770">
    <property type="protein sequence ID" value="EHP68891.1"/>
    <property type="molecule type" value="Genomic_DNA"/>
</dbReference>
<proteinExistence type="predicted"/>
<dbReference type="HOGENOM" id="CLU_1243046_0_0_2"/>
<dbReference type="STRING" id="671065.MetMK1DRAFT_00033400"/>
<keyword evidence="2" id="KW-1185">Reference proteome</keyword>
<dbReference type="eggNOG" id="arCOG00724">
    <property type="taxonomic scope" value="Archaea"/>
</dbReference>